<organism evidence="2">
    <name type="scientific">Raoultella ornithinolytica</name>
    <name type="common">Klebsiella ornithinolytica</name>
    <dbReference type="NCBI Taxonomy" id="54291"/>
    <lineage>
        <taxon>Bacteria</taxon>
        <taxon>Pseudomonadati</taxon>
        <taxon>Pseudomonadota</taxon>
        <taxon>Gammaproteobacteria</taxon>
        <taxon>Enterobacterales</taxon>
        <taxon>Enterobacteriaceae</taxon>
        <taxon>Klebsiella/Raoultella group</taxon>
        <taxon>Raoultella</taxon>
    </lineage>
</organism>
<gene>
    <name evidence="2" type="ORF">pYNKP001-NDM_0008</name>
</gene>
<reference evidence="2" key="1">
    <citation type="journal article" date="2015" name="Front. Microbiol.">
        <title>Production of plasmid-encoding NDM-1 in clinical Raoultella ornithinolytica and Leclercia adecarboxylata from China.</title>
        <authorList>
            <person name="Sun F."/>
            <person name="Yin Z."/>
            <person name="Feng J."/>
            <person name="Qiu Y."/>
            <person name="Zhang D."/>
            <person name="Luo W."/>
            <person name="Yang H."/>
            <person name="Yang W."/>
            <person name="Wang J."/>
            <person name="Chen W."/>
            <person name="Xia P."/>
            <person name="Zhou D."/>
        </authorList>
    </citation>
    <scope>NUCLEOTIDE SEQUENCE</scope>
    <source>
        <strain evidence="2">YNKP001</strain>
        <plasmid evidence="2">pYNKP001-NDM</plasmid>
    </source>
</reference>
<protein>
    <submittedName>
        <fullName evidence="2">Uncharacterized protein</fullName>
    </submittedName>
</protein>
<keyword evidence="2" id="KW-0614">Plasmid</keyword>
<dbReference type="EMBL" id="KP900017">
    <property type="protein sequence ID" value="AKJ21310.1"/>
    <property type="molecule type" value="Genomic_DNA"/>
</dbReference>
<dbReference type="AlphaFoldDB" id="A0A2Z0N1N9"/>
<evidence type="ECO:0000313" key="2">
    <source>
        <dbReference type="EMBL" id="AKJ21310.1"/>
    </source>
</evidence>
<keyword evidence="1" id="KW-0812">Transmembrane</keyword>
<dbReference type="NCBIfam" id="NF041473">
    <property type="entry name" value="DinQ_rel"/>
    <property type="match status" value="1"/>
</dbReference>
<feature type="transmembrane region" description="Helical" evidence="1">
    <location>
        <begin position="52"/>
        <end position="74"/>
    </location>
</feature>
<geneLocation type="plasmid" evidence="2">
    <name>pYNKP001-NDM</name>
</geneLocation>
<accession>A0A2Z0N1N9</accession>
<keyword evidence="1" id="KW-1133">Transmembrane helix</keyword>
<keyword evidence="1" id="KW-0472">Membrane</keyword>
<dbReference type="InterPro" id="IPR048244">
    <property type="entry name" value="DqlB-like"/>
</dbReference>
<sequence length="82" mass="9151">MNGLKSWLKNRWCCFNAQAGAGTTKQLTLGSRCDRQCKGNQRRSGSVWSKRMINVLIVVLRAVVAVSNAVIAILELIREFVD</sequence>
<evidence type="ECO:0000256" key="1">
    <source>
        <dbReference type="SAM" id="Phobius"/>
    </source>
</evidence>
<reference evidence="2" key="2">
    <citation type="submission" date="2015-03" db="EMBL/GenBank/DDBJ databases">
        <authorList>
            <person name="Chen Z."/>
            <person name="Feng J."/>
            <person name="Fang H."/>
            <person name="Li Y."/>
            <person name="Chen X."/>
            <person name="Guo X."/>
            <person name="Chen W."/>
            <person name="Wang L."/>
            <person name="Lin L."/>
            <person name="Yang H."/>
            <person name="Yang W."/>
            <person name="Wang J."/>
            <person name="Yin Z."/>
            <person name="Liu C."/>
            <person name="Zhou D."/>
        </authorList>
    </citation>
    <scope>NUCLEOTIDE SEQUENCE</scope>
    <source>
        <strain evidence="2">YNKP001</strain>
        <plasmid evidence="2">pYNKP001-NDM</plasmid>
    </source>
</reference>
<proteinExistence type="predicted"/>
<name>A0A2Z0N1N9_RAOOR</name>